<dbReference type="Gene3D" id="1.20.1260.60">
    <property type="entry name" value="Vacuolar protein sorting-associated protein Ist1"/>
    <property type="match status" value="1"/>
</dbReference>
<dbReference type="OrthoDB" id="29853at2759"/>
<dbReference type="EMBL" id="JAAMPC010000006">
    <property type="protein sequence ID" value="KAG2309834.1"/>
    <property type="molecule type" value="Genomic_DNA"/>
</dbReference>
<dbReference type="PANTHER" id="PTHR12161">
    <property type="entry name" value="IST1 FAMILY MEMBER"/>
    <property type="match status" value="1"/>
</dbReference>
<proteinExistence type="inferred from homology"/>
<sequence>MFAKKTEPKFGCYCNVFAVWSRSSRWRKASKCKLRIQNLLCSVKVQRTRTECMVRQSRSDIAQLVPYGRFREALPKAKQFYEDERRLLAYDQVKYLCTSILQSFLLYFIKGKFDVHLLPDETKEAMAGLIFAASRMGELKELQIIRSLFVQRFGQKFDKDCVDLRPGNLVNSEIVKILDTTMPQDAISPEIITAISQKYQTDFITSVDSITEDSASLDNLGIADSNKLARRKKVTKENPKGLHTDRGESQRRDRSTFMK</sequence>
<comment type="similarity">
    <text evidence="1">Belongs to the IST1 family.</text>
</comment>
<dbReference type="AlphaFoldDB" id="A0A8X8APT0"/>
<dbReference type="Pfam" id="PF03398">
    <property type="entry name" value="Ist1"/>
    <property type="match status" value="1"/>
</dbReference>
<evidence type="ECO:0000313" key="3">
    <source>
        <dbReference type="EMBL" id="KAG2309834.1"/>
    </source>
</evidence>
<protein>
    <submittedName>
        <fullName evidence="3">Uncharacterized protein</fullName>
    </submittedName>
</protein>
<keyword evidence="4" id="KW-1185">Reference proteome</keyword>
<dbReference type="PANTHER" id="PTHR12161:SF58">
    <property type="entry name" value="REGULATOR OF VPS4 ACTIVITY IN THE MVB PATHWAY PROTEIN"/>
    <property type="match status" value="1"/>
</dbReference>
<evidence type="ECO:0000256" key="2">
    <source>
        <dbReference type="SAM" id="MobiDB-lite"/>
    </source>
</evidence>
<gene>
    <name evidence="3" type="ORF">Bca52824_029582</name>
</gene>
<reference evidence="3 4" key="1">
    <citation type="submission" date="2020-02" db="EMBL/GenBank/DDBJ databases">
        <authorList>
            <person name="Ma Q."/>
            <person name="Huang Y."/>
            <person name="Song X."/>
            <person name="Pei D."/>
        </authorList>
    </citation>
    <scope>NUCLEOTIDE SEQUENCE [LARGE SCALE GENOMIC DNA]</scope>
    <source>
        <strain evidence="3">Sxm20200214</strain>
        <tissue evidence="3">Leaf</tissue>
    </source>
</reference>
<dbReference type="InterPro" id="IPR042277">
    <property type="entry name" value="IST1-like"/>
</dbReference>
<organism evidence="3 4">
    <name type="scientific">Brassica carinata</name>
    <name type="common">Ethiopian mustard</name>
    <name type="synonym">Abyssinian cabbage</name>
    <dbReference type="NCBI Taxonomy" id="52824"/>
    <lineage>
        <taxon>Eukaryota</taxon>
        <taxon>Viridiplantae</taxon>
        <taxon>Streptophyta</taxon>
        <taxon>Embryophyta</taxon>
        <taxon>Tracheophyta</taxon>
        <taxon>Spermatophyta</taxon>
        <taxon>Magnoliopsida</taxon>
        <taxon>eudicotyledons</taxon>
        <taxon>Gunneridae</taxon>
        <taxon>Pentapetalae</taxon>
        <taxon>rosids</taxon>
        <taxon>malvids</taxon>
        <taxon>Brassicales</taxon>
        <taxon>Brassicaceae</taxon>
        <taxon>Brassiceae</taxon>
        <taxon>Brassica</taxon>
    </lineage>
</organism>
<feature type="region of interest" description="Disordered" evidence="2">
    <location>
        <begin position="231"/>
        <end position="259"/>
    </location>
</feature>
<evidence type="ECO:0000256" key="1">
    <source>
        <dbReference type="ARBA" id="ARBA00005536"/>
    </source>
</evidence>
<accession>A0A8X8APT0</accession>
<comment type="caution">
    <text evidence="3">The sequence shown here is derived from an EMBL/GenBank/DDBJ whole genome shotgun (WGS) entry which is preliminary data.</text>
</comment>
<dbReference type="GO" id="GO:0015031">
    <property type="term" value="P:protein transport"/>
    <property type="evidence" value="ECO:0007669"/>
    <property type="project" value="InterPro"/>
</dbReference>
<name>A0A8X8APT0_BRACI</name>
<evidence type="ECO:0000313" key="4">
    <source>
        <dbReference type="Proteomes" id="UP000886595"/>
    </source>
</evidence>
<dbReference type="InterPro" id="IPR005061">
    <property type="entry name" value="Ist1"/>
</dbReference>
<dbReference type="Proteomes" id="UP000886595">
    <property type="component" value="Unassembled WGS sequence"/>
</dbReference>
<feature type="compositionally biased region" description="Basic and acidic residues" evidence="2">
    <location>
        <begin position="235"/>
        <end position="259"/>
    </location>
</feature>